<evidence type="ECO:0000313" key="1">
    <source>
        <dbReference type="EMBL" id="EQB61929.1"/>
    </source>
</evidence>
<organism evidence="1 2">
    <name type="scientific">Vairimorpha apis BRL 01</name>
    <dbReference type="NCBI Taxonomy" id="1037528"/>
    <lineage>
        <taxon>Eukaryota</taxon>
        <taxon>Fungi</taxon>
        <taxon>Fungi incertae sedis</taxon>
        <taxon>Microsporidia</taxon>
        <taxon>Nosematidae</taxon>
        <taxon>Vairimorpha</taxon>
    </lineage>
</organism>
<evidence type="ECO:0000313" key="2">
    <source>
        <dbReference type="Proteomes" id="UP000053780"/>
    </source>
</evidence>
<dbReference type="HOGENOM" id="CLU_1409158_0_0_1"/>
<proteinExistence type="predicted"/>
<dbReference type="EMBL" id="KE647062">
    <property type="protein sequence ID" value="EQB61929.1"/>
    <property type="molecule type" value="Genomic_DNA"/>
</dbReference>
<accession>T0LCB6</accession>
<dbReference type="Proteomes" id="UP000053780">
    <property type="component" value="Unassembled WGS sequence"/>
</dbReference>
<gene>
    <name evidence="1" type="ORF">NAPIS_ORF00495</name>
</gene>
<keyword evidence="2" id="KW-1185">Reference proteome</keyword>
<sequence length="193" mass="22479">MVKFKLRTKFVIAMNSLPTFTRVDDALWRRLVVINFGIKFTRIPKHKHEKRINEHLLDQIEDNPQLYNQFIQLLLQYYTGSSISESELPEKFACLLDEIKAVEDAFGLFLVNNVIYDINSVLTIREILEKALECESIPEPNTSSYKTYSRKIHEYIQNVNASLDLKGKDRIHIGAHRREGKVVRGIRGLSFNK</sequence>
<reference evidence="1 2" key="1">
    <citation type="journal article" date="2013" name="BMC Genomics">
        <title>Genome sequencing and comparative genomics of honey bee microsporidia, Nosema apis reveal novel insights into host-parasite interactions.</title>
        <authorList>
            <person name="Chen Yp."/>
            <person name="Pettis J.S."/>
            <person name="Zhao Y."/>
            <person name="Liu X."/>
            <person name="Tallon L.J."/>
            <person name="Sadzewicz L.D."/>
            <person name="Li R."/>
            <person name="Zheng H."/>
            <person name="Huang S."/>
            <person name="Zhang X."/>
            <person name="Hamilton M.C."/>
            <person name="Pernal S.F."/>
            <person name="Melathopoulos A.P."/>
            <person name="Yan X."/>
            <person name="Evans J.D."/>
        </authorList>
    </citation>
    <scope>NUCLEOTIDE SEQUENCE [LARGE SCALE GENOMIC DNA]</scope>
    <source>
        <strain evidence="1 2">BRL 01</strain>
    </source>
</reference>
<dbReference type="OrthoDB" id="2375545at2759"/>
<dbReference type="VEuPathDB" id="MicrosporidiaDB:NAPIS_ORF00495"/>
<dbReference type="AlphaFoldDB" id="T0LCB6"/>
<protein>
    <submittedName>
        <fullName evidence="1">Uncharacterized protein</fullName>
    </submittedName>
</protein>
<name>T0LCB6_9MICR</name>